<accession>A0A317E3F7</accession>
<evidence type="ECO:0000313" key="1">
    <source>
        <dbReference type="EMBL" id="PWR21587.1"/>
    </source>
</evidence>
<organism evidence="1 2">
    <name type="scientific">Zavarzinia compransoris</name>
    <dbReference type="NCBI Taxonomy" id="1264899"/>
    <lineage>
        <taxon>Bacteria</taxon>
        <taxon>Pseudomonadati</taxon>
        <taxon>Pseudomonadota</taxon>
        <taxon>Alphaproteobacteria</taxon>
        <taxon>Rhodospirillales</taxon>
        <taxon>Zavarziniaceae</taxon>
        <taxon>Zavarzinia</taxon>
    </lineage>
</organism>
<comment type="caution">
    <text evidence="1">The sequence shown here is derived from an EMBL/GenBank/DDBJ whole genome shotgun (WGS) entry which is preliminary data.</text>
</comment>
<reference evidence="2" key="1">
    <citation type="submission" date="2018-05" db="EMBL/GenBank/DDBJ databases">
        <title>Zavarzinia sp. HR-AS.</title>
        <authorList>
            <person name="Lee Y."/>
            <person name="Jeon C.O."/>
        </authorList>
    </citation>
    <scope>NUCLEOTIDE SEQUENCE [LARGE SCALE GENOMIC DNA]</scope>
    <source>
        <strain evidence="2">DSM 1231</strain>
    </source>
</reference>
<keyword evidence="2" id="KW-1185">Reference proteome</keyword>
<dbReference type="OrthoDB" id="9803941at2"/>
<protein>
    <submittedName>
        <fullName evidence="1">CopG family transcriptional regulator</fullName>
    </submittedName>
</protein>
<dbReference type="Proteomes" id="UP000246077">
    <property type="component" value="Unassembled WGS sequence"/>
</dbReference>
<dbReference type="AlphaFoldDB" id="A0A317E3F7"/>
<dbReference type="RefSeq" id="WP_109920232.1">
    <property type="nucleotide sequence ID" value="NZ_QGLF01000002.1"/>
</dbReference>
<proteinExistence type="predicted"/>
<evidence type="ECO:0000313" key="2">
    <source>
        <dbReference type="Proteomes" id="UP000246077"/>
    </source>
</evidence>
<name>A0A317E3F7_9PROT</name>
<gene>
    <name evidence="1" type="ORF">DKG75_06180</name>
</gene>
<sequence length="139" mass="15437">MKKERLSVYLDTDVMRLLADYAARRQQSLSMIAEAAIASFLSPDGAERQEAALARRLDHLGRQLQRVERDQTIMVETIALFVRHWLIATPPLPEPTQAAARAKGGERYDAFVAALGRRLAKGPALRQEIPDDVEGKDAG</sequence>
<dbReference type="EMBL" id="QGLF01000002">
    <property type="protein sequence ID" value="PWR21587.1"/>
    <property type="molecule type" value="Genomic_DNA"/>
</dbReference>